<evidence type="ECO:0000259" key="2">
    <source>
        <dbReference type="Pfam" id="PF06911"/>
    </source>
</evidence>
<organism evidence="3 4">
    <name type="scientific">Planoprotostelium fungivorum</name>
    <dbReference type="NCBI Taxonomy" id="1890364"/>
    <lineage>
        <taxon>Eukaryota</taxon>
        <taxon>Amoebozoa</taxon>
        <taxon>Evosea</taxon>
        <taxon>Variosea</taxon>
        <taxon>Cavosteliida</taxon>
        <taxon>Cavosteliaceae</taxon>
        <taxon>Planoprotostelium</taxon>
    </lineage>
</organism>
<protein>
    <submittedName>
        <fullName evidence="3">Spartin-like protein</fullName>
    </submittedName>
</protein>
<accession>A0A2P6N078</accession>
<dbReference type="SUPFAM" id="SSF116846">
    <property type="entry name" value="MIT domain"/>
    <property type="match status" value="1"/>
</dbReference>
<dbReference type="InterPro" id="IPR036181">
    <property type="entry name" value="MIT_dom_sf"/>
</dbReference>
<dbReference type="PANTHER" id="PTHR21068:SF43">
    <property type="entry name" value="SPARTIN"/>
    <property type="match status" value="1"/>
</dbReference>
<evidence type="ECO:0000256" key="1">
    <source>
        <dbReference type="SAM" id="MobiDB-lite"/>
    </source>
</evidence>
<dbReference type="STRING" id="1890364.A0A2P6N078"/>
<reference evidence="3 4" key="1">
    <citation type="journal article" date="2018" name="Genome Biol. Evol.">
        <title>Multiple Roots of Fruiting Body Formation in Amoebozoa.</title>
        <authorList>
            <person name="Hillmann F."/>
            <person name="Forbes G."/>
            <person name="Novohradska S."/>
            <person name="Ferling I."/>
            <person name="Riege K."/>
            <person name="Groth M."/>
            <person name="Westermann M."/>
            <person name="Marz M."/>
            <person name="Spaller T."/>
            <person name="Winckler T."/>
            <person name="Schaap P."/>
            <person name="Glockner G."/>
        </authorList>
    </citation>
    <scope>NUCLEOTIDE SEQUENCE [LARGE SCALE GENOMIC DNA]</scope>
    <source>
        <strain evidence="3 4">Jena</strain>
    </source>
</reference>
<dbReference type="InterPro" id="IPR009686">
    <property type="entry name" value="Senescence/spartin_C"/>
</dbReference>
<name>A0A2P6N078_9EUKA</name>
<proteinExistence type="predicted"/>
<dbReference type="Gene3D" id="1.20.58.80">
    <property type="entry name" value="Phosphotransferase system, lactose/cellobiose-type IIA subunit"/>
    <property type="match status" value="1"/>
</dbReference>
<keyword evidence="4" id="KW-1185">Reference proteome</keyword>
<comment type="caution">
    <text evidence="3">The sequence shown here is derived from an EMBL/GenBank/DDBJ whole genome shotgun (WGS) entry which is preliminary data.</text>
</comment>
<dbReference type="FunCoup" id="A0A2P6N078">
    <property type="interactions" value="5"/>
</dbReference>
<evidence type="ECO:0000313" key="4">
    <source>
        <dbReference type="Proteomes" id="UP000241769"/>
    </source>
</evidence>
<dbReference type="OrthoDB" id="20821at2759"/>
<feature type="domain" description="Senescence" evidence="2">
    <location>
        <begin position="275"/>
        <end position="457"/>
    </location>
</feature>
<dbReference type="Proteomes" id="UP000241769">
    <property type="component" value="Unassembled WGS sequence"/>
</dbReference>
<dbReference type="InterPro" id="IPR045036">
    <property type="entry name" value="Spartin-like"/>
</dbReference>
<feature type="region of interest" description="Disordered" evidence="1">
    <location>
        <begin position="1"/>
        <end position="26"/>
    </location>
</feature>
<dbReference type="InParanoid" id="A0A2P6N078"/>
<dbReference type="Pfam" id="PF06911">
    <property type="entry name" value="Senescence"/>
    <property type="match status" value="1"/>
</dbReference>
<dbReference type="PANTHER" id="PTHR21068">
    <property type="entry name" value="SPARTIN"/>
    <property type="match status" value="1"/>
</dbReference>
<feature type="compositionally biased region" description="Basic and acidic residues" evidence="1">
    <location>
        <begin position="1"/>
        <end position="18"/>
    </location>
</feature>
<dbReference type="EMBL" id="MDYQ01000269">
    <property type="protein sequence ID" value="PRP77355.1"/>
    <property type="molecule type" value="Genomic_DNA"/>
</dbReference>
<dbReference type="AlphaFoldDB" id="A0A2P6N078"/>
<evidence type="ECO:0000313" key="3">
    <source>
        <dbReference type="EMBL" id="PRP77355.1"/>
    </source>
</evidence>
<dbReference type="GO" id="GO:0005886">
    <property type="term" value="C:plasma membrane"/>
    <property type="evidence" value="ECO:0007669"/>
    <property type="project" value="TreeGrafter"/>
</dbReference>
<sequence length="489" mass="53017">MEDTKSVLDKANQHESKGEQLNVEGGDRTAALEEYHTAMNLLMEVIRVEPTESVQEVLQQRVESLLHKSSEIRSDLNLPATEEVSDFAAKADPVSDLEEDDYIQFDMVFNIEQVECYSILNHEKQLIASGPLQILKIKDNKGETSHLEDDDITDPSSGQRVSLLKIGAYEFPLTRSIPCLNNTHGSYILPMNASENSFYGFILPRELPSAYITAFEKILGEICTLRKEKNAMDEASHSDKYDLMEAPETSTELQVARPVDYTVSALDKTAEVVGTTASYLVWGIGWGVKAITSGIEATGQYLINHTVKTETPSTPHYMVAATINGAAYVSPYAAKVSKTLVKGMANAASNIGSTVINTIPSGAGGQGIFNGPKTEAAKRAGQVAFMGFSNIWDALDGAGRDLVLATSTTTAKIVDHKLGPEHAKLTEKTFSVALDSLQTVGNVRSLGLKRLARKVAKETGKGAIVTYVKKRSGSYGAVEMQDMKAITNG</sequence>
<gene>
    <name evidence="3" type="ORF">PROFUN_05600</name>
</gene>